<accession>A0A5N6JXP9</accession>
<dbReference type="EMBL" id="VIGI01000011">
    <property type="protein sequence ID" value="KAB8293931.1"/>
    <property type="molecule type" value="Genomic_DNA"/>
</dbReference>
<feature type="compositionally biased region" description="Basic and acidic residues" evidence="2">
    <location>
        <begin position="496"/>
        <end position="507"/>
    </location>
</feature>
<feature type="chain" id="PRO_5024991650" evidence="3">
    <location>
        <begin position="20"/>
        <end position="518"/>
    </location>
</feature>
<evidence type="ECO:0000313" key="5">
    <source>
        <dbReference type="Proteomes" id="UP000326757"/>
    </source>
</evidence>
<protein>
    <submittedName>
        <fullName evidence="4">Uncharacterized protein</fullName>
    </submittedName>
</protein>
<evidence type="ECO:0000313" key="4">
    <source>
        <dbReference type="EMBL" id="KAB8293931.1"/>
    </source>
</evidence>
<keyword evidence="1" id="KW-0175">Coiled coil</keyword>
<dbReference type="AlphaFoldDB" id="A0A5N6JXP9"/>
<evidence type="ECO:0000256" key="3">
    <source>
        <dbReference type="SAM" id="SignalP"/>
    </source>
</evidence>
<gene>
    <name evidence="4" type="ORF">EYC80_009404</name>
</gene>
<comment type="caution">
    <text evidence="4">The sequence shown here is derived from an EMBL/GenBank/DDBJ whole genome shotgun (WGS) entry which is preliminary data.</text>
</comment>
<dbReference type="OrthoDB" id="10515634at2759"/>
<proteinExistence type="predicted"/>
<feature type="region of interest" description="Disordered" evidence="2">
    <location>
        <begin position="34"/>
        <end position="101"/>
    </location>
</feature>
<reference evidence="4 5" key="1">
    <citation type="submission" date="2019-06" db="EMBL/GenBank/DDBJ databases">
        <title>Genome Sequence of the Brown Rot Fungal Pathogen Monilinia laxa.</title>
        <authorList>
            <person name="De Miccolis Angelini R.M."/>
            <person name="Landi L."/>
            <person name="Abate D."/>
            <person name="Pollastro S."/>
            <person name="Romanazzi G."/>
            <person name="Faretra F."/>
        </authorList>
    </citation>
    <scope>NUCLEOTIDE SEQUENCE [LARGE SCALE GENOMIC DNA]</scope>
    <source>
        <strain evidence="4 5">Mlax316</strain>
    </source>
</reference>
<keyword evidence="3" id="KW-0732">Signal</keyword>
<name>A0A5N6JXP9_MONLA</name>
<feature type="region of interest" description="Disordered" evidence="2">
    <location>
        <begin position="496"/>
        <end position="518"/>
    </location>
</feature>
<organism evidence="4 5">
    <name type="scientific">Monilinia laxa</name>
    <name type="common">Brown rot fungus</name>
    <name type="synonym">Sclerotinia laxa</name>
    <dbReference type="NCBI Taxonomy" id="61186"/>
    <lineage>
        <taxon>Eukaryota</taxon>
        <taxon>Fungi</taxon>
        <taxon>Dikarya</taxon>
        <taxon>Ascomycota</taxon>
        <taxon>Pezizomycotina</taxon>
        <taxon>Leotiomycetes</taxon>
        <taxon>Helotiales</taxon>
        <taxon>Sclerotiniaceae</taxon>
        <taxon>Monilinia</taxon>
    </lineage>
</organism>
<feature type="coiled-coil region" evidence="1">
    <location>
        <begin position="354"/>
        <end position="417"/>
    </location>
</feature>
<feature type="signal peptide" evidence="3">
    <location>
        <begin position="1"/>
        <end position="19"/>
    </location>
</feature>
<dbReference type="Proteomes" id="UP000326757">
    <property type="component" value="Unassembled WGS sequence"/>
</dbReference>
<feature type="compositionally biased region" description="Low complexity" evidence="2">
    <location>
        <begin position="37"/>
        <end position="47"/>
    </location>
</feature>
<evidence type="ECO:0000256" key="2">
    <source>
        <dbReference type="SAM" id="MobiDB-lite"/>
    </source>
</evidence>
<keyword evidence="5" id="KW-1185">Reference proteome</keyword>
<evidence type="ECO:0000256" key="1">
    <source>
        <dbReference type="SAM" id="Coils"/>
    </source>
</evidence>
<sequence length="518" mass="60016">MRLPPLLALTLVITPSMLSRIMAPDMTFSMTTMRMHSSPQTRSTRSTPPTPSNTGDVCVDGPAPLADSSGVTTPSPPLERESQQKAMPKLQGDVSTDNETSKTMKGLPFLQAVAAGFSQQAGSRNANTPEPVQTTESLKKELADLYNNFSSRECVVFNLEEDLKAKDKENSATMMMNQVHQQSISVLRETVASRNADVVSAEENVALHLKTIETLRQKNESREDKISGLKRIFRYHEEQEAAMEQRQNQLILREFEAGRNERRLRAQLVQTAEERNAVMEELEFFLREYLEMFADQDQFHGQRYEVEVERVRRHLNGTLGREVMEQALEVNREWLAHDKQFQERKYEVETERLRRHLNRALERATASEQALKANSGRLAHNKEFQEQKYEVETERLRRHLNRALERATTSEQALEANREWSAHVRQFQEQTYEIETERLHRHLNQALERSANLEDALDENEERLAHNRQFQERKYEVETERLRRHLNRALQETRELQNENAKLKKEAAAAQNGPGSRF</sequence>